<dbReference type="RefSeq" id="WP_042158539.1">
    <property type="nucleotide sequence ID" value="NZ_BBNO01000007.1"/>
</dbReference>
<feature type="transmembrane region" description="Helical" evidence="1">
    <location>
        <begin position="111"/>
        <end position="132"/>
    </location>
</feature>
<dbReference type="Proteomes" id="UP000048965">
    <property type="component" value="Unassembled WGS sequence"/>
</dbReference>
<protein>
    <recommendedName>
        <fullName evidence="2">DUF1206 domain-containing protein</fullName>
    </recommendedName>
</protein>
<organism evidence="3 4">
    <name type="scientific">Streptomyces lydicamycinicus</name>
    <dbReference type="NCBI Taxonomy" id="1546107"/>
    <lineage>
        <taxon>Bacteria</taxon>
        <taxon>Bacillati</taxon>
        <taxon>Actinomycetota</taxon>
        <taxon>Actinomycetes</taxon>
        <taxon>Kitasatosporales</taxon>
        <taxon>Streptomycetaceae</taxon>
        <taxon>Streptomyces</taxon>
    </lineage>
</organism>
<reference evidence="4" key="1">
    <citation type="submission" date="2014-09" db="EMBL/GenBank/DDBJ databases">
        <title>Whole genome shotgun sequence of Streptomyces sp. NBRC 110027.</title>
        <authorList>
            <person name="Komaki H."/>
            <person name="Ichikawa N."/>
            <person name="Katano-Makiyama Y."/>
            <person name="Hosoyama A."/>
            <person name="Hashimoto M."/>
            <person name="Uohara A."/>
            <person name="Kitahashi Y."/>
            <person name="Ohji S."/>
            <person name="Kimura A."/>
            <person name="Yamazoe A."/>
            <person name="Igarashi Y."/>
            <person name="Fujita N."/>
        </authorList>
    </citation>
    <scope>NUCLEOTIDE SEQUENCE [LARGE SCALE GENOMIC DNA]</scope>
    <source>
        <strain evidence="4">NBRC 110027</strain>
    </source>
</reference>
<sequence length="280" mass="28807">MHTTTAVPHIGRGTAHRAARSSAVRVAARGGFVARGVIYLLVGVLALRIAFGDSGEQADRGGALAELAARPFGNVLIWALGVGLAGMALWRLSEAGFGAAGPDGHKAGTRLLSFARFVFYAVVSLSVVSFAAGEKGSGSGSSDQQSRDATAQALGLPGGPWLVAAAGVGIALAGIWIAVRAVLRRFHKHLDRSGMSPRLRRGVDVLGISGGLARGGVFAVAGVFVVKAAVTYDPDRAKGMDDTLRSFADTSAGPWLLAAIAAGLALFGLFSFTMARWRNV</sequence>
<accession>A0A0N7YM80</accession>
<feature type="transmembrane region" description="Helical" evidence="1">
    <location>
        <begin position="161"/>
        <end position="183"/>
    </location>
</feature>
<name>A0A0N7YM80_9ACTN</name>
<dbReference type="OrthoDB" id="4552598at2"/>
<feature type="transmembrane region" description="Helical" evidence="1">
    <location>
        <begin position="32"/>
        <end position="51"/>
    </location>
</feature>
<keyword evidence="1" id="KW-0472">Membrane</keyword>
<dbReference type="Pfam" id="PF06724">
    <property type="entry name" value="DUF1206"/>
    <property type="match status" value="3"/>
</dbReference>
<evidence type="ECO:0000313" key="3">
    <source>
        <dbReference type="EMBL" id="GAO10867.1"/>
    </source>
</evidence>
<proteinExistence type="predicted"/>
<evidence type="ECO:0000313" key="4">
    <source>
        <dbReference type="Proteomes" id="UP000048965"/>
    </source>
</evidence>
<feature type="domain" description="DUF1206" evidence="2">
    <location>
        <begin position="31"/>
        <end position="97"/>
    </location>
</feature>
<feature type="transmembrane region" description="Helical" evidence="1">
    <location>
        <begin position="71"/>
        <end position="90"/>
    </location>
</feature>
<reference evidence="3 4" key="2">
    <citation type="journal article" date="2015" name="Stand. Genomic Sci.">
        <title>Draft genome sequence of marine-derived Streptomyces sp. TP-A0598, a producer of anti-MRSA antibiotic lydicamycins.</title>
        <authorList>
            <person name="Komaki H."/>
            <person name="Ichikawa N."/>
            <person name="Hosoyama A."/>
            <person name="Fujita N."/>
            <person name="Igarashi Y."/>
        </authorList>
    </citation>
    <scope>NUCLEOTIDE SEQUENCE [LARGE SCALE GENOMIC DNA]</scope>
    <source>
        <strain evidence="3 4">NBRC 110027</strain>
    </source>
</reference>
<keyword evidence="4" id="KW-1185">Reference proteome</keyword>
<dbReference type="AlphaFoldDB" id="A0A0N7YM80"/>
<evidence type="ECO:0000256" key="1">
    <source>
        <dbReference type="SAM" id="Phobius"/>
    </source>
</evidence>
<feature type="domain" description="DUF1206" evidence="2">
    <location>
        <begin position="210"/>
        <end position="278"/>
    </location>
</feature>
<dbReference type="InterPro" id="IPR009597">
    <property type="entry name" value="DUF1206"/>
</dbReference>
<gene>
    <name evidence="3" type="ORF">TPA0598_07_05910</name>
</gene>
<evidence type="ECO:0000259" key="2">
    <source>
        <dbReference type="Pfam" id="PF06724"/>
    </source>
</evidence>
<feature type="transmembrane region" description="Helical" evidence="1">
    <location>
        <begin position="252"/>
        <end position="275"/>
    </location>
</feature>
<feature type="domain" description="DUF1206" evidence="2">
    <location>
        <begin position="114"/>
        <end position="184"/>
    </location>
</feature>
<dbReference type="EMBL" id="BBNO01000007">
    <property type="protein sequence ID" value="GAO10867.1"/>
    <property type="molecule type" value="Genomic_DNA"/>
</dbReference>
<keyword evidence="1" id="KW-0812">Transmembrane</keyword>
<feature type="transmembrane region" description="Helical" evidence="1">
    <location>
        <begin position="203"/>
        <end position="232"/>
    </location>
</feature>
<comment type="caution">
    <text evidence="3">The sequence shown here is derived from an EMBL/GenBank/DDBJ whole genome shotgun (WGS) entry which is preliminary data.</text>
</comment>
<keyword evidence="1" id="KW-1133">Transmembrane helix</keyword>